<proteinExistence type="predicted"/>
<organism evidence="1 2">
    <name type="scientific">Leucosporidium creatinivorum</name>
    <dbReference type="NCBI Taxonomy" id="106004"/>
    <lineage>
        <taxon>Eukaryota</taxon>
        <taxon>Fungi</taxon>
        <taxon>Dikarya</taxon>
        <taxon>Basidiomycota</taxon>
        <taxon>Pucciniomycotina</taxon>
        <taxon>Microbotryomycetes</taxon>
        <taxon>Leucosporidiales</taxon>
        <taxon>Leucosporidium</taxon>
    </lineage>
</organism>
<keyword evidence="2" id="KW-1185">Reference proteome</keyword>
<feature type="non-terminal residue" evidence="1">
    <location>
        <position position="1"/>
    </location>
</feature>
<reference evidence="1 2" key="1">
    <citation type="submission" date="2016-07" db="EMBL/GenBank/DDBJ databases">
        <title>Pervasive Adenine N6-methylation of Active Genes in Fungi.</title>
        <authorList>
            <consortium name="DOE Joint Genome Institute"/>
            <person name="Mondo S.J."/>
            <person name="Dannebaum R.O."/>
            <person name="Kuo R.C."/>
            <person name="Labutti K."/>
            <person name="Haridas S."/>
            <person name="Kuo A."/>
            <person name="Salamov A."/>
            <person name="Ahrendt S.R."/>
            <person name="Lipzen A."/>
            <person name="Sullivan W."/>
            <person name="Andreopoulos W.B."/>
            <person name="Clum A."/>
            <person name="Lindquist E."/>
            <person name="Daum C."/>
            <person name="Ramamoorthy G.K."/>
            <person name="Gryganskyi A."/>
            <person name="Culley D."/>
            <person name="Magnuson J.K."/>
            <person name="James T.Y."/>
            <person name="O'Malley M.A."/>
            <person name="Stajich J.E."/>
            <person name="Spatafora J.W."/>
            <person name="Visel A."/>
            <person name="Grigoriev I.V."/>
        </authorList>
    </citation>
    <scope>NUCLEOTIDE SEQUENCE [LARGE SCALE GENOMIC DNA]</scope>
    <source>
        <strain evidence="1 2">62-1032</strain>
    </source>
</reference>
<evidence type="ECO:0000313" key="1">
    <source>
        <dbReference type="EMBL" id="ORY68052.1"/>
    </source>
</evidence>
<dbReference type="EMBL" id="MCGR01000059">
    <property type="protein sequence ID" value="ORY68052.1"/>
    <property type="molecule type" value="Genomic_DNA"/>
</dbReference>
<protein>
    <submittedName>
        <fullName evidence="1">Uncharacterized protein</fullName>
    </submittedName>
</protein>
<evidence type="ECO:0000313" key="2">
    <source>
        <dbReference type="Proteomes" id="UP000193467"/>
    </source>
</evidence>
<name>A0A1Y2E934_9BASI</name>
<dbReference type="InParanoid" id="A0A1Y2E934"/>
<dbReference type="Proteomes" id="UP000193467">
    <property type="component" value="Unassembled WGS sequence"/>
</dbReference>
<dbReference type="AlphaFoldDB" id="A0A1Y2E934"/>
<gene>
    <name evidence="1" type="ORF">BCR35DRAFT_345611</name>
</gene>
<accession>A0A1Y2E934</accession>
<sequence length="273" mass="31146">CAHFSFERSTRAKEENNWKHRRLACLRCSRLSSYRSLFFNFCFITLTMSNVCEAAWGHLNIDHELPPLIAETALPAEWHSACKARRDLLGLLVEQPFPKYLTFPGSAAEWEGTIVELVRKAGEQADKQEARFTDGQWIPCNVGTKKDVCKSLTSPSHYLRPFCLLMNNDDVNKMFHNYITVICGKMIRAARTPEQADKIVFLVHRDWFALDPLRRAKGILAARAYFGYIQLAHHVSQPAFPAPPYVAHSLPSLTARQARRSAVSESELRARWA</sequence>
<comment type="caution">
    <text evidence="1">The sequence shown here is derived from an EMBL/GenBank/DDBJ whole genome shotgun (WGS) entry which is preliminary data.</text>
</comment>